<keyword evidence="1 4" id="KW-0489">Methyltransferase</keyword>
<feature type="binding site" evidence="4">
    <location>
        <position position="159"/>
    </location>
    <ligand>
        <name>Mg(2+)</name>
        <dbReference type="ChEBI" id="CHEBI:18420"/>
    </ligand>
</feature>
<dbReference type="InterPro" id="IPR029063">
    <property type="entry name" value="SAM-dependent_MTases_sf"/>
</dbReference>
<keyword evidence="4" id="KW-0479">Metal-binding</keyword>
<name>A0A7C8LH15_9FIRM</name>
<comment type="catalytic activity">
    <reaction evidence="4">
        <text>5-hydroxyuridine(34) in tRNA + S-adenosyl-L-methionine = 5-methoxyuridine(34) in tRNA + S-adenosyl-L-homocysteine + H(+)</text>
        <dbReference type="Rhea" id="RHEA:60524"/>
        <dbReference type="Rhea" id="RHEA-COMP:13381"/>
        <dbReference type="Rhea" id="RHEA-COMP:15591"/>
        <dbReference type="ChEBI" id="CHEBI:15378"/>
        <dbReference type="ChEBI" id="CHEBI:57856"/>
        <dbReference type="ChEBI" id="CHEBI:59789"/>
        <dbReference type="ChEBI" id="CHEBI:136877"/>
        <dbReference type="ChEBI" id="CHEBI:143860"/>
    </reaction>
</comment>
<dbReference type="RefSeq" id="WP_158739169.1">
    <property type="nucleotide sequence ID" value="NZ_JAFBEP010000006.1"/>
</dbReference>
<feature type="binding site" evidence="4">
    <location>
        <begin position="115"/>
        <end position="116"/>
    </location>
    <ligand>
        <name>S-adenosyl-L-methionine</name>
        <dbReference type="ChEBI" id="CHEBI:59789"/>
    </ligand>
</feature>
<evidence type="ECO:0000256" key="4">
    <source>
        <dbReference type="HAMAP-Rule" id="MF_02217"/>
    </source>
</evidence>
<dbReference type="InterPro" id="IPR002935">
    <property type="entry name" value="SAM_O-MeTrfase"/>
</dbReference>
<comment type="similarity">
    <text evidence="4">Belongs to the class I-like SAM-binding methyltransferase superfamily. Cation-dependent O-methyltransferase family.</text>
</comment>
<dbReference type="GO" id="GO:0008757">
    <property type="term" value="F:S-adenosylmethionine-dependent methyltransferase activity"/>
    <property type="evidence" value="ECO:0007669"/>
    <property type="project" value="TreeGrafter"/>
</dbReference>
<evidence type="ECO:0000313" key="6">
    <source>
        <dbReference type="Proteomes" id="UP000483018"/>
    </source>
</evidence>
<dbReference type="InterPro" id="IPR050362">
    <property type="entry name" value="Cation-dep_OMT"/>
</dbReference>
<dbReference type="SUPFAM" id="SSF53335">
    <property type="entry name" value="S-adenosyl-L-methionine-dependent methyltransferases"/>
    <property type="match status" value="1"/>
</dbReference>
<feature type="binding site" evidence="4">
    <location>
        <position position="133"/>
    </location>
    <ligand>
        <name>Mg(2+)</name>
        <dbReference type="ChEBI" id="CHEBI:18420"/>
    </ligand>
</feature>
<dbReference type="PANTHER" id="PTHR10509:SF14">
    <property type="entry name" value="CAFFEOYL-COA O-METHYLTRANSFERASE 3-RELATED"/>
    <property type="match status" value="1"/>
</dbReference>
<dbReference type="Proteomes" id="UP000483018">
    <property type="component" value="Unassembled WGS sequence"/>
</dbReference>
<dbReference type="GO" id="GO:0000287">
    <property type="term" value="F:magnesium ion binding"/>
    <property type="evidence" value="ECO:0007669"/>
    <property type="project" value="UniProtKB-UniRule"/>
</dbReference>
<comment type="function">
    <text evidence="4">Catalyzes the methylation of 5-hydroxyuridine (ho5U) to form 5-methoxyuridine (mo5U) at position 34 in tRNAs.</text>
</comment>
<protein>
    <recommendedName>
        <fullName evidence="4">tRNA 5-hydroxyuridine methyltransferase</fullName>
        <ecNumber evidence="4">2.1.1.-</ecNumber>
    </recommendedName>
    <alternativeName>
        <fullName evidence="4">ho5U methyltransferase</fullName>
    </alternativeName>
</protein>
<dbReference type="PANTHER" id="PTHR10509">
    <property type="entry name" value="O-METHYLTRANSFERASE-RELATED"/>
    <property type="match status" value="1"/>
</dbReference>
<dbReference type="Gene3D" id="3.40.50.150">
    <property type="entry name" value="Vaccinia Virus protein VP39"/>
    <property type="match status" value="1"/>
</dbReference>
<proteinExistence type="inferred from homology"/>
<comment type="subunit">
    <text evidence="4">Homodimer.</text>
</comment>
<dbReference type="GO" id="GO:0008171">
    <property type="term" value="F:O-methyltransferase activity"/>
    <property type="evidence" value="ECO:0007669"/>
    <property type="project" value="InterPro"/>
</dbReference>
<evidence type="ECO:0000256" key="2">
    <source>
        <dbReference type="ARBA" id="ARBA00022679"/>
    </source>
</evidence>
<evidence type="ECO:0000313" key="5">
    <source>
        <dbReference type="EMBL" id="KAE9637259.1"/>
    </source>
</evidence>
<feature type="binding site" evidence="4">
    <location>
        <position position="39"/>
    </location>
    <ligand>
        <name>S-adenosyl-L-methionine</name>
        <dbReference type="ChEBI" id="CHEBI:59789"/>
    </ligand>
</feature>
<accession>A0A7C8LH15</accession>
<reference evidence="5 6" key="1">
    <citation type="submission" date="2019-12" db="EMBL/GenBank/DDBJ databases">
        <title>Defluviitalea raffinosedens, isolated from a biogas fermenter, genome sequencing and characterization.</title>
        <authorList>
            <person name="Rettenmaier R."/>
            <person name="Schneider M."/>
            <person name="Neuhaus K."/>
            <person name="Liebl W."/>
            <person name="Zverlov V."/>
        </authorList>
    </citation>
    <scope>NUCLEOTIDE SEQUENCE [LARGE SCALE GENOMIC DNA]</scope>
    <source>
        <strain evidence="5 6">249c-K6</strain>
    </source>
</reference>
<dbReference type="OrthoDB" id="9799672at2"/>
<keyword evidence="6" id="KW-1185">Reference proteome</keyword>
<dbReference type="EC" id="2.1.1.-" evidence="4"/>
<feature type="binding site" evidence="4">
    <location>
        <position position="69"/>
    </location>
    <ligand>
        <name>S-adenosyl-L-methionine</name>
        <dbReference type="ChEBI" id="CHEBI:59789"/>
    </ligand>
</feature>
<dbReference type="CDD" id="cd02440">
    <property type="entry name" value="AdoMet_MTases"/>
    <property type="match status" value="1"/>
</dbReference>
<keyword evidence="4" id="KW-0460">Magnesium</keyword>
<dbReference type="HAMAP" id="MF_02217">
    <property type="entry name" value="TrmR_methyltr"/>
    <property type="match status" value="1"/>
</dbReference>
<dbReference type="EMBL" id="WSLF01000001">
    <property type="protein sequence ID" value="KAE9637259.1"/>
    <property type="molecule type" value="Genomic_DNA"/>
</dbReference>
<keyword evidence="3 4" id="KW-0949">S-adenosyl-L-methionine</keyword>
<feature type="binding site" evidence="4">
    <location>
        <position position="160"/>
    </location>
    <ligand>
        <name>Mg(2+)</name>
        <dbReference type="ChEBI" id="CHEBI:18420"/>
    </ligand>
</feature>
<feature type="binding site" evidence="4">
    <location>
        <position position="133"/>
    </location>
    <ligand>
        <name>S-adenosyl-L-methionine</name>
        <dbReference type="ChEBI" id="CHEBI:59789"/>
    </ligand>
</feature>
<dbReference type="InterPro" id="IPR043675">
    <property type="entry name" value="TrmR_methyltr"/>
</dbReference>
<dbReference type="Pfam" id="PF01596">
    <property type="entry name" value="Methyltransf_3"/>
    <property type="match status" value="1"/>
</dbReference>
<organism evidence="5 6">
    <name type="scientific">Defluviitalea raffinosedens</name>
    <dbReference type="NCBI Taxonomy" id="1450156"/>
    <lineage>
        <taxon>Bacteria</taxon>
        <taxon>Bacillati</taxon>
        <taxon>Bacillota</taxon>
        <taxon>Clostridia</taxon>
        <taxon>Lachnospirales</taxon>
        <taxon>Defluviitaleaceae</taxon>
        <taxon>Defluviitalea</taxon>
    </lineage>
</organism>
<comment type="caution">
    <text evidence="5">The sequence shown here is derived from an EMBL/GenBank/DDBJ whole genome shotgun (WGS) entry which is preliminary data.</text>
</comment>
<keyword evidence="2 4" id="KW-0808">Transferase</keyword>
<gene>
    <name evidence="4" type="primary">trmR</name>
    <name evidence="5" type="ORF">GND95_02170</name>
</gene>
<sequence>MSEINYDYINTFIRDMIPEKEGILGEIEREAMVSDLPIIQKEVASLISVLLSIKKPKKILEIGTAVGYSSILMSNYLQPQGEIITIERYDIMQRAAKENFKKANLENIITMIEKDAEEVLPTLEGPFDVIFMDAAKGQYNTFLPHCIRLLKDDGLLIADNVLHKGMIARSRYDVPRRQRTIHKRMRNFLWEIMHNPQLDSCILPMGDGVALCHKKIRKEENND</sequence>
<dbReference type="PROSITE" id="PS51682">
    <property type="entry name" value="SAM_OMT_I"/>
    <property type="match status" value="1"/>
</dbReference>
<evidence type="ECO:0000256" key="3">
    <source>
        <dbReference type="ARBA" id="ARBA00022691"/>
    </source>
</evidence>
<evidence type="ECO:0000256" key="1">
    <source>
        <dbReference type="ARBA" id="ARBA00022603"/>
    </source>
</evidence>
<dbReference type="GO" id="GO:0016300">
    <property type="term" value="F:tRNA (uridine) methyltransferase activity"/>
    <property type="evidence" value="ECO:0007669"/>
    <property type="project" value="UniProtKB-UniRule"/>
</dbReference>
<keyword evidence="4" id="KW-0819">tRNA processing</keyword>
<feature type="binding site" evidence="4">
    <location>
        <position position="87"/>
    </location>
    <ligand>
        <name>S-adenosyl-L-methionine</name>
        <dbReference type="ChEBI" id="CHEBI:59789"/>
    </ligand>
</feature>
<dbReference type="GO" id="GO:0030488">
    <property type="term" value="P:tRNA methylation"/>
    <property type="evidence" value="ECO:0007669"/>
    <property type="project" value="UniProtKB-UniRule"/>
</dbReference>
<dbReference type="AlphaFoldDB" id="A0A7C8LH15"/>